<sequence>MDQPACKLMLVFPENIGDRVVELLQASDPPITGFTTWAADGHGHDFDSSEMRERVRGRVRRQLLAAVMTLPRAKDLLEEIRQRIPVRHVTYWIEPVLGFGTLAPRTIDTQALDPTTQLCSEESAR</sequence>
<dbReference type="AlphaFoldDB" id="A0A0D6JD86"/>
<dbReference type="InterPro" id="IPR021634">
    <property type="entry name" value="DUF3240"/>
</dbReference>
<dbReference type="KEGG" id="fiy:BN1229_v1_1412"/>
<dbReference type="EMBL" id="LN829119">
    <property type="protein sequence ID" value="CPR17774.1"/>
    <property type="molecule type" value="Genomic_DNA"/>
</dbReference>
<name>A0A0D6JD86_9HYPH</name>
<dbReference type="RefSeq" id="WP_046477460.1">
    <property type="nucleotide sequence ID" value="NZ_LN829118.1"/>
</dbReference>
<dbReference type="Proteomes" id="UP000033187">
    <property type="component" value="Chromosome 1"/>
</dbReference>
<evidence type="ECO:0000313" key="2">
    <source>
        <dbReference type="Proteomes" id="UP000033187"/>
    </source>
</evidence>
<proteinExistence type="predicted"/>
<dbReference type="Pfam" id="PF11582">
    <property type="entry name" value="DUF3240"/>
    <property type="match status" value="1"/>
</dbReference>
<gene>
    <name evidence="1" type="ORF">YBN1229_v1_1412</name>
</gene>
<evidence type="ECO:0008006" key="3">
    <source>
        <dbReference type="Google" id="ProtNLM"/>
    </source>
</evidence>
<dbReference type="KEGG" id="fil:BN1229_v1_1411"/>
<dbReference type="InterPro" id="IPR015867">
    <property type="entry name" value="N-reg_PII/ATP_PRibTrfase_C"/>
</dbReference>
<organism evidence="1 2">
    <name type="scientific">Candidatus Filomicrobium marinum</name>
    <dbReference type="NCBI Taxonomy" id="1608628"/>
    <lineage>
        <taxon>Bacteria</taxon>
        <taxon>Pseudomonadati</taxon>
        <taxon>Pseudomonadota</taxon>
        <taxon>Alphaproteobacteria</taxon>
        <taxon>Hyphomicrobiales</taxon>
        <taxon>Hyphomicrobiaceae</taxon>
        <taxon>Filomicrobium</taxon>
    </lineage>
</organism>
<dbReference type="Gene3D" id="3.30.70.120">
    <property type="match status" value="1"/>
</dbReference>
<evidence type="ECO:0000313" key="1">
    <source>
        <dbReference type="EMBL" id="CPR17774.1"/>
    </source>
</evidence>
<accession>A0A0D6JD86</accession>
<reference evidence="2" key="1">
    <citation type="submission" date="2015-02" db="EMBL/GenBank/DDBJ databases">
        <authorList>
            <person name="Chooi Y.-H."/>
        </authorList>
    </citation>
    <scope>NUCLEOTIDE SEQUENCE [LARGE SCALE GENOMIC DNA]</scope>
    <source>
        <strain evidence="2">strain Y</strain>
    </source>
</reference>
<keyword evidence="2" id="KW-1185">Reference proteome</keyword>
<protein>
    <recommendedName>
        <fullName evidence="3">Nitrogen regulatory protein P-II</fullName>
    </recommendedName>
</protein>